<dbReference type="PANTHER" id="PTHR35186">
    <property type="entry name" value="ANK_REP_REGION DOMAIN-CONTAINING PROTEIN"/>
    <property type="match status" value="1"/>
</dbReference>
<dbReference type="Pfam" id="PF24476">
    <property type="entry name" value="DUF7580"/>
    <property type="match status" value="1"/>
</dbReference>
<proteinExistence type="predicted"/>
<protein>
    <recommendedName>
        <fullName evidence="2">DUF7580 domain-containing protein</fullName>
    </recommendedName>
</protein>
<dbReference type="GO" id="GO:0006508">
    <property type="term" value="P:proteolysis"/>
    <property type="evidence" value="ECO:0007669"/>
    <property type="project" value="InterPro"/>
</dbReference>
<dbReference type="SUPFAM" id="SSF52743">
    <property type="entry name" value="Subtilisin-like"/>
    <property type="match status" value="1"/>
</dbReference>
<dbReference type="InterPro" id="IPR056002">
    <property type="entry name" value="DUF7580"/>
</dbReference>
<dbReference type="Gene3D" id="3.40.50.200">
    <property type="entry name" value="Peptidase S8/S53 domain"/>
    <property type="match status" value="1"/>
</dbReference>
<dbReference type="STRING" id="644358.A0A0C4E2K3"/>
<evidence type="ECO:0000256" key="1">
    <source>
        <dbReference type="SAM" id="MobiDB-lite"/>
    </source>
</evidence>
<reference evidence="5" key="1">
    <citation type="submission" date="2010-05" db="EMBL/GenBank/DDBJ databases">
        <title>The genome sequence of Magnaporthe poae strain ATCC 64411.</title>
        <authorList>
            <person name="Ma L.-J."/>
            <person name="Dead R."/>
            <person name="Young S."/>
            <person name="Zeng Q."/>
            <person name="Koehrsen M."/>
            <person name="Alvarado L."/>
            <person name="Berlin A."/>
            <person name="Chapman S.B."/>
            <person name="Chen Z."/>
            <person name="Freedman E."/>
            <person name="Gellesch M."/>
            <person name="Goldberg J."/>
            <person name="Griggs A."/>
            <person name="Gujja S."/>
            <person name="Heilman E.R."/>
            <person name="Heiman D."/>
            <person name="Hepburn T."/>
            <person name="Howarth C."/>
            <person name="Jen D."/>
            <person name="Larson L."/>
            <person name="Mehta T."/>
            <person name="Neiman D."/>
            <person name="Pearson M."/>
            <person name="Roberts A."/>
            <person name="Saif S."/>
            <person name="Shea T."/>
            <person name="Shenoy N."/>
            <person name="Sisk P."/>
            <person name="Stolte C."/>
            <person name="Sykes S."/>
            <person name="Walk T."/>
            <person name="White J."/>
            <person name="Yandava C."/>
            <person name="Haas B."/>
            <person name="Nusbaum C."/>
            <person name="Birren B."/>
        </authorList>
    </citation>
    <scope>NUCLEOTIDE SEQUENCE [LARGE SCALE GENOMIC DNA]</scope>
    <source>
        <strain evidence="5">ATCC 64411 / 73-15</strain>
    </source>
</reference>
<evidence type="ECO:0000313" key="5">
    <source>
        <dbReference type="Proteomes" id="UP000011715"/>
    </source>
</evidence>
<sequence>MGILCPQSYRDIGRDQAPTMANSSSKATAFAADAVAKLRTQVQELSRQKGLKAWCLSLEGVLAPAHKRLQASSAPADRQLQALLPKLLRLLDGLRHWPGKKWPQPRDLELDSYQGLQSLRKGTPGAKLAVDQSIRELSRPANRKNQDRLYTTLESVAQIEEPVDPDLGDVKCKAESNDYQAHIRRLYSVLSRHCVCVQDKTKTRISANLRLNNDDCKVESGGDTAMFGLLFLGHPHQDQTSDACQWKDTIVQVPRETRVRMADGGPSCSSLTEHHPSSSDFCGLISGLALGRLQLEVNNGSLVPRGAMDPERVYVVRSPSLPLASVLSVSPPLTAKPRLRLCYELAKAVWQFYNSSWMKQVWTKETVHFMFQRPLSKDADGIYVDDPLLLVHFAEKTHHSAGYREPLTHKFPKLLALGIMMMEVELGVRIEDFFEPEWLDPSGVPLTNADHLAALKLFQDEERWTNQDTFDALKSAIEVCLKPALWRTSEDDKMAHRDAVHEKVVAPLRLLWEGTYAKSPHVRGIRKEELKLPKASSQQFTQPEEDQRPNPGETPLPTALPSPQQSCTIPKNGRRREKAVDRGESKFSSSKWFEHLRTFNEVLRIKDESRDESTPPSRVAIIDTGVCPTLQGTDFVKEYRDFVDDKHGSCQDSKQGGDNHGTNACRLLKFVYAAAEVYVARVWDKGGEYTDDTPVRMAGAIDYAFSTWGVDVIVIPSGFYQEHDCIRDAICRAGDRGVPVFAAASNDGGLNRVTFPANLHSAGKLFCMFATTPGNRAALVDFNPIAPDPGRPGNSFATIGADICLPNVPGLLSGTSYAALVAGAIAAQLLDFSRQEDVRGRIRNVSWLRRVEGMSAVLAALSRPDGGHRCLAPWQVLSYVDDEVPWADRIRSRREQLCETLSVALTSTYS</sequence>
<dbReference type="AlphaFoldDB" id="A0A0C4E2K3"/>
<dbReference type="GO" id="GO:0004252">
    <property type="term" value="F:serine-type endopeptidase activity"/>
    <property type="evidence" value="ECO:0007669"/>
    <property type="project" value="InterPro"/>
</dbReference>
<dbReference type="EMBL" id="ADBL01001608">
    <property type="status" value="NOT_ANNOTATED_CDS"/>
    <property type="molecule type" value="Genomic_DNA"/>
</dbReference>
<dbReference type="CDD" id="cd00306">
    <property type="entry name" value="Peptidases_S8_S53"/>
    <property type="match status" value="1"/>
</dbReference>
<evidence type="ECO:0000313" key="4">
    <source>
        <dbReference type="EnsemblFungi" id="MAPG_06644T0"/>
    </source>
</evidence>
<dbReference type="PANTHER" id="PTHR35186:SF4">
    <property type="entry name" value="PRION-INHIBITION AND PROPAGATION HELO DOMAIN-CONTAINING PROTEIN"/>
    <property type="match status" value="1"/>
</dbReference>
<dbReference type="EMBL" id="GL876970">
    <property type="protein sequence ID" value="KLU87649.1"/>
    <property type="molecule type" value="Genomic_DNA"/>
</dbReference>
<reference evidence="3" key="2">
    <citation type="submission" date="2010-05" db="EMBL/GenBank/DDBJ databases">
        <title>The Genome Sequence of Magnaporthe poae strain ATCC 64411.</title>
        <authorList>
            <consortium name="The Broad Institute Genome Sequencing Platform"/>
            <consortium name="Broad Institute Genome Sequencing Center for Infectious Disease"/>
            <person name="Ma L.-J."/>
            <person name="Dead R."/>
            <person name="Young S."/>
            <person name="Zeng Q."/>
            <person name="Koehrsen M."/>
            <person name="Alvarado L."/>
            <person name="Berlin A."/>
            <person name="Chapman S.B."/>
            <person name="Chen Z."/>
            <person name="Freedman E."/>
            <person name="Gellesch M."/>
            <person name="Goldberg J."/>
            <person name="Griggs A."/>
            <person name="Gujja S."/>
            <person name="Heilman E.R."/>
            <person name="Heiman D."/>
            <person name="Hepburn T."/>
            <person name="Howarth C."/>
            <person name="Jen D."/>
            <person name="Larson L."/>
            <person name="Mehta T."/>
            <person name="Neiman D."/>
            <person name="Pearson M."/>
            <person name="Roberts A."/>
            <person name="Saif S."/>
            <person name="Shea T."/>
            <person name="Shenoy N."/>
            <person name="Sisk P."/>
            <person name="Stolte C."/>
            <person name="Sykes S."/>
            <person name="Walk T."/>
            <person name="White J."/>
            <person name="Yandava C."/>
            <person name="Haas B."/>
            <person name="Nusbaum C."/>
            <person name="Birren B."/>
        </authorList>
    </citation>
    <scope>NUCLEOTIDE SEQUENCE</scope>
    <source>
        <strain evidence="3">ATCC 64411</strain>
    </source>
</reference>
<dbReference type="InterPro" id="IPR036852">
    <property type="entry name" value="Peptidase_S8/S53_dom_sf"/>
</dbReference>
<organism evidence="4 5">
    <name type="scientific">Magnaporthiopsis poae (strain ATCC 64411 / 73-15)</name>
    <name type="common">Kentucky bluegrass fungus</name>
    <name type="synonym">Magnaporthe poae</name>
    <dbReference type="NCBI Taxonomy" id="644358"/>
    <lineage>
        <taxon>Eukaryota</taxon>
        <taxon>Fungi</taxon>
        <taxon>Dikarya</taxon>
        <taxon>Ascomycota</taxon>
        <taxon>Pezizomycotina</taxon>
        <taxon>Sordariomycetes</taxon>
        <taxon>Sordariomycetidae</taxon>
        <taxon>Magnaporthales</taxon>
        <taxon>Magnaporthaceae</taxon>
        <taxon>Magnaporthiopsis</taxon>
    </lineage>
</organism>
<name>A0A0C4E2K3_MAGP6</name>
<dbReference type="Proteomes" id="UP000011715">
    <property type="component" value="Unassembled WGS sequence"/>
</dbReference>
<accession>A0A0C4E2K3</accession>
<evidence type="ECO:0000313" key="3">
    <source>
        <dbReference type="EMBL" id="KLU87649.1"/>
    </source>
</evidence>
<feature type="region of interest" description="Disordered" evidence="1">
    <location>
        <begin position="530"/>
        <end position="583"/>
    </location>
</feature>
<reference evidence="4" key="4">
    <citation type="journal article" date="2015" name="G3 (Bethesda)">
        <title>Genome sequences of three phytopathogenic species of the Magnaporthaceae family of fungi.</title>
        <authorList>
            <person name="Okagaki L.H."/>
            <person name="Nunes C.C."/>
            <person name="Sailsbery J."/>
            <person name="Clay B."/>
            <person name="Brown D."/>
            <person name="John T."/>
            <person name="Oh Y."/>
            <person name="Young N."/>
            <person name="Fitzgerald M."/>
            <person name="Haas B.J."/>
            <person name="Zeng Q."/>
            <person name="Young S."/>
            <person name="Adiconis X."/>
            <person name="Fan L."/>
            <person name="Levin J.Z."/>
            <person name="Mitchell T.K."/>
            <person name="Okubara P.A."/>
            <person name="Farman M.L."/>
            <person name="Kohn L.M."/>
            <person name="Birren B."/>
            <person name="Ma L.-J."/>
            <person name="Dean R.A."/>
        </authorList>
    </citation>
    <scope>NUCLEOTIDE SEQUENCE</scope>
    <source>
        <strain evidence="4">ATCC 64411 / 73-15</strain>
    </source>
</reference>
<reference evidence="4" key="5">
    <citation type="submission" date="2015-06" db="UniProtKB">
        <authorList>
            <consortium name="EnsemblFungi"/>
        </authorList>
    </citation>
    <scope>IDENTIFICATION</scope>
    <source>
        <strain evidence="4">ATCC 64411</strain>
    </source>
</reference>
<feature type="domain" description="DUF7580" evidence="2">
    <location>
        <begin position="175"/>
        <end position="509"/>
    </location>
</feature>
<reference evidence="3" key="3">
    <citation type="submission" date="2011-03" db="EMBL/GenBank/DDBJ databases">
        <title>Annotation of Magnaporthe poae ATCC 64411.</title>
        <authorList>
            <person name="Ma L.-J."/>
            <person name="Dead R."/>
            <person name="Young S.K."/>
            <person name="Zeng Q."/>
            <person name="Gargeya S."/>
            <person name="Fitzgerald M."/>
            <person name="Haas B."/>
            <person name="Abouelleil A."/>
            <person name="Alvarado L."/>
            <person name="Arachchi H.M."/>
            <person name="Berlin A."/>
            <person name="Brown A."/>
            <person name="Chapman S.B."/>
            <person name="Chen Z."/>
            <person name="Dunbar C."/>
            <person name="Freedman E."/>
            <person name="Gearin G."/>
            <person name="Gellesch M."/>
            <person name="Goldberg J."/>
            <person name="Griggs A."/>
            <person name="Gujja S."/>
            <person name="Heiman D."/>
            <person name="Howarth C."/>
            <person name="Larson L."/>
            <person name="Lui A."/>
            <person name="MacDonald P.J.P."/>
            <person name="Mehta T."/>
            <person name="Montmayeur A."/>
            <person name="Murphy C."/>
            <person name="Neiman D."/>
            <person name="Pearson M."/>
            <person name="Priest M."/>
            <person name="Roberts A."/>
            <person name="Saif S."/>
            <person name="Shea T."/>
            <person name="Shenoy N."/>
            <person name="Sisk P."/>
            <person name="Stolte C."/>
            <person name="Sykes S."/>
            <person name="Yandava C."/>
            <person name="Wortman J."/>
            <person name="Nusbaum C."/>
            <person name="Birren B."/>
        </authorList>
    </citation>
    <scope>NUCLEOTIDE SEQUENCE</scope>
    <source>
        <strain evidence="3">ATCC 64411</strain>
    </source>
</reference>
<dbReference type="OrthoDB" id="3565018at2759"/>
<evidence type="ECO:0000259" key="2">
    <source>
        <dbReference type="Pfam" id="PF24476"/>
    </source>
</evidence>
<keyword evidence="5" id="KW-1185">Reference proteome</keyword>
<dbReference type="EnsemblFungi" id="MAPG_06644T0">
    <property type="protein sequence ID" value="MAPG_06644T0"/>
    <property type="gene ID" value="MAPG_06644"/>
</dbReference>
<dbReference type="VEuPathDB" id="FungiDB:MAPG_06644"/>
<gene>
    <name evidence="3" type="ORF">MAPG_06644</name>
</gene>
<dbReference type="eggNOG" id="ENOG502SP4W">
    <property type="taxonomic scope" value="Eukaryota"/>
</dbReference>
<dbReference type="OMA" id="FATWENG"/>